<evidence type="ECO:0000256" key="1">
    <source>
        <dbReference type="SAM" id="MobiDB-lite"/>
    </source>
</evidence>
<name>A0A1D2JL26_PARBR</name>
<dbReference type="EMBL" id="LZYO01000041">
    <property type="protein sequence ID" value="ODH40445.1"/>
    <property type="molecule type" value="Genomic_DNA"/>
</dbReference>
<dbReference type="AlphaFoldDB" id="A0A1D2JL26"/>
<protein>
    <submittedName>
        <fullName evidence="2">Uncharacterized protein</fullName>
    </submittedName>
</protein>
<dbReference type="Proteomes" id="UP000242814">
    <property type="component" value="Unassembled WGS sequence"/>
</dbReference>
<gene>
    <name evidence="2" type="ORF">ACO22_01623</name>
</gene>
<organism evidence="2 3">
    <name type="scientific">Paracoccidioides brasiliensis</name>
    <dbReference type="NCBI Taxonomy" id="121759"/>
    <lineage>
        <taxon>Eukaryota</taxon>
        <taxon>Fungi</taxon>
        <taxon>Dikarya</taxon>
        <taxon>Ascomycota</taxon>
        <taxon>Pezizomycotina</taxon>
        <taxon>Eurotiomycetes</taxon>
        <taxon>Eurotiomycetidae</taxon>
        <taxon>Onygenales</taxon>
        <taxon>Ajellomycetaceae</taxon>
        <taxon>Paracoccidioides</taxon>
    </lineage>
</organism>
<dbReference type="VEuPathDB" id="FungiDB:PABG_12135"/>
<accession>A0A1D2JL26</accession>
<comment type="caution">
    <text evidence="2">The sequence shown here is derived from an EMBL/GenBank/DDBJ whole genome shotgun (WGS) entry which is preliminary data.</text>
</comment>
<sequence>MDESIPGRQPEGQEDGPPYWHNMGPHGTLISLALMLGDAKYLLRNAKSTTLCGGELRKTISSIGGGSKVKIISAMLSVLLKPWYEVRTMN</sequence>
<reference evidence="2 3" key="1">
    <citation type="submission" date="2016-06" db="EMBL/GenBank/DDBJ databases">
        <authorList>
            <person name="Kjaerup R.B."/>
            <person name="Dalgaard T.S."/>
            <person name="Juul-Madsen H.R."/>
        </authorList>
    </citation>
    <scope>NUCLEOTIDE SEQUENCE [LARGE SCALE GENOMIC DNA]</scope>
    <source>
        <strain evidence="2 3">Pb300</strain>
    </source>
</reference>
<evidence type="ECO:0000313" key="2">
    <source>
        <dbReference type="EMBL" id="ODH40445.1"/>
    </source>
</evidence>
<proteinExistence type="predicted"/>
<feature type="region of interest" description="Disordered" evidence="1">
    <location>
        <begin position="1"/>
        <end position="20"/>
    </location>
</feature>
<evidence type="ECO:0000313" key="3">
    <source>
        <dbReference type="Proteomes" id="UP000242814"/>
    </source>
</evidence>